<accession>A0A4Y7PXZ5</accession>
<evidence type="ECO:0000313" key="2">
    <source>
        <dbReference type="Proteomes" id="UP000294933"/>
    </source>
</evidence>
<dbReference type="VEuPathDB" id="FungiDB:BD410DRAFT_792075"/>
<evidence type="ECO:0000313" key="1">
    <source>
        <dbReference type="EMBL" id="TDL19469.1"/>
    </source>
</evidence>
<sequence length="250" mass="28527">MSSLLLTHLRIPKDIEWEIHCSQHAVRDSMPRIMENLPHSTVVTIMQIVLRQHSLAFQFQKDRQGNSHLNSFQVKWTESVPIPEIFGWILLLFNPKSQVKIEDFTFEIWPTRGSIDQTLWSILLSNLPFLRVMAIRSMSCSTSGLASVKGFIGTVSRSTTECYPLFDMSTLELNGLCPCSGTDFIRKTKKFLQMRQDQGLRMQKLTIVQFPHVDEPKSLCVDELREFVDMLVLPEPILHAKAAGSEDGHG</sequence>
<name>A0A4Y7PXZ5_9AGAM</name>
<dbReference type="AlphaFoldDB" id="A0A4Y7PXZ5"/>
<dbReference type="EMBL" id="ML170196">
    <property type="protein sequence ID" value="TDL19469.1"/>
    <property type="molecule type" value="Genomic_DNA"/>
</dbReference>
<organism evidence="1 2">
    <name type="scientific">Rickenella mellea</name>
    <dbReference type="NCBI Taxonomy" id="50990"/>
    <lineage>
        <taxon>Eukaryota</taxon>
        <taxon>Fungi</taxon>
        <taxon>Dikarya</taxon>
        <taxon>Basidiomycota</taxon>
        <taxon>Agaricomycotina</taxon>
        <taxon>Agaricomycetes</taxon>
        <taxon>Hymenochaetales</taxon>
        <taxon>Rickenellaceae</taxon>
        <taxon>Rickenella</taxon>
    </lineage>
</organism>
<protein>
    <submittedName>
        <fullName evidence="1">Uncharacterized protein</fullName>
    </submittedName>
</protein>
<keyword evidence="2" id="KW-1185">Reference proteome</keyword>
<dbReference type="Proteomes" id="UP000294933">
    <property type="component" value="Unassembled WGS sequence"/>
</dbReference>
<reference evidence="1 2" key="1">
    <citation type="submission" date="2018-06" db="EMBL/GenBank/DDBJ databases">
        <title>A transcriptomic atlas of mushroom development highlights an independent origin of complex multicellularity.</title>
        <authorList>
            <consortium name="DOE Joint Genome Institute"/>
            <person name="Krizsan K."/>
            <person name="Almasi E."/>
            <person name="Merenyi Z."/>
            <person name="Sahu N."/>
            <person name="Viragh M."/>
            <person name="Koszo T."/>
            <person name="Mondo S."/>
            <person name="Kiss B."/>
            <person name="Balint B."/>
            <person name="Kues U."/>
            <person name="Barry K."/>
            <person name="Hegedus J.C."/>
            <person name="Henrissat B."/>
            <person name="Johnson J."/>
            <person name="Lipzen A."/>
            <person name="Ohm R."/>
            <person name="Nagy I."/>
            <person name="Pangilinan J."/>
            <person name="Yan J."/>
            <person name="Xiong Y."/>
            <person name="Grigoriev I.V."/>
            <person name="Hibbett D.S."/>
            <person name="Nagy L.G."/>
        </authorList>
    </citation>
    <scope>NUCLEOTIDE SEQUENCE [LARGE SCALE GENOMIC DNA]</scope>
    <source>
        <strain evidence="1 2">SZMC22713</strain>
    </source>
</reference>
<proteinExistence type="predicted"/>
<gene>
    <name evidence="1" type="ORF">BD410DRAFT_792075</name>
</gene>
<feature type="non-terminal residue" evidence="1">
    <location>
        <position position="250"/>
    </location>
</feature>